<keyword evidence="6" id="KW-0472">Membrane</keyword>
<dbReference type="AlphaFoldDB" id="A0A2S7TXJ6"/>
<gene>
    <name evidence="8" type="ORF">BSZ32_00015</name>
</gene>
<name>A0A2S7TXJ6_9BACT</name>
<feature type="domain" description="Protein kinase" evidence="7">
    <location>
        <begin position="14"/>
        <end position="294"/>
    </location>
</feature>
<dbReference type="PROSITE" id="PS00108">
    <property type="entry name" value="PROTEIN_KINASE_ST"/>
    <property type="match status" value="1"/>
</dbReference>
<dbReference type="PROSITE" id="PS50011">
    <property type="entry name" value="PROTEIN_KINASE_DOM"/>
    <property type="match status" value="1"/>
</dbReference>
<protein>
    <recommendedName>
        <fullName evidence="7">Protein kinase domain-containing protein</fullName>
    </recommendedName>
</protein>
<keyword evidence="6" id="KW-0812">Transmembrane</keyword>
<dbReference type="PANTHER" id="PTHR43289">
    <property type="entry name" value="MITOGEN-ACTIVATED PROTEIN KINASE KINASE KINASE 20-RELATED"/>
    <property type="match status" value="1"/>
</dbReference>
<evidence type="ECO:0000256" key="5">
    <source>
        <dbReference type="PROSITE-ProRule" id="PRU10141"/>
    </source>
</evidence>
<dbReference type="Proteomes" id="UP000239907">
    <property type="component" value="Unassembled WGS sequence"/>
</dbReference>
<evidence type="ECO:0000259" key="7">
    <source>
        <dbReference type="PROSITE" id="PS50011"/>
    </source>
</evidence>
<dbReference type="Gene3D" id="3.30.200.20">
    <property type="entry name" value="Phosphorylase Kinase, domain 1"/>
    <property type="match status" value="1"/>
</dbReference>
<keyword evidence="4 5" id="KW-0067">ATP-binding</keyword>
<feature type="transmembrane region" description="Helical" evidence="6">
    <location>
        <begin position="288"/>
        <end position="308"/>
    </location>
</feature>
<dbReference type="EMBL" id="MQWA01000001">
    <property type="protein sequence ID" value="PQJ27040.1"/>
    <property type="molecule type" value="Genomic_DNA"/>
</dbReference>
<evidence type="ECO:0000256" key="3">
    <source>
        <dbReference type="ARBA" id="ARBA00022777"/>
    </source>
</evidence>
<dbReference type="Pfam" id="PF03781">
    <property type="entry name" value="FGE-sulfatase"/>
    <property type="match status" value="1"/>
</dbReference>
<dbReference type="InterPro" id="IPR017441">
    <property type="entry name" value="Protein_kinase_ATP_BS"/>
</dbReference>
<dbReference type="SMART" id="SM00220">
    <property type="entry name" value="S_TKc"/>
    <property type="match status" value="1"/>
</dbReference>
<evidence type="ECO:0000313" key="8">
    <source>
        <dbReference type="EMBL" id="PQJ27040.1"/>
    </source>
</evidence>
<dbReference type="InterPro" id="IPR011009">
    <property type="entry name" value="Kinase-like_dom_sf"/>
</dbReference>
<keyword evidence="1" id="KW-0808">Transferase</keyword>
<dbReference type="InterPro" id="IPR000719">
    <property type="entry name" value="Prot_kinase_dom"/>
</dbReference>
<keyword evidence="2 5" id="KW-0547">Nucleotide-binding</keyword>
<dbReference type="RefSeq" id="WP_105041530.1">
    <property type="nucleotide sequence ID" value="NZ_MQWA01000001.1"/>
</dbReference>
<evidence type="ECO:0000256" key="1">
    <source>
        <dbReference type="ARBA" id="ARBA00022679"/>
    </source>
</evidence>
<dbReference type="GO" id="GO:0005524">
    <property type="term" value="F:ATP binding"/>
    <property type="evidence" value="ECO:0007669"/>
    <property type="project" value="UniProtKB-UniRule"/>
</dbReference>
<accession>A0A2S7TXJ6</accession>
<keyword evidence="9" id="KW-1185">Reference proteome</keyword>
<dbReference type="Pfam" id="PF00069">
    <property type="entry name" value="Pkinase"/>
    <property type="match status" value="1"/>
</dbReference>
<evidence type="ECO:0000256" key="2">
    <source>
        <dbReference type="ARBA" id="ARBA00022741"/>
    </source>
</evidence>
<dbReference type="PANTHER" id="PTHR43289:SF6">
    <property type="entry name" value="SERINE_THREONINE-PROTEIN KINASE NEKL-3"/>
    <property type="match status" value="1"/>
</dbReference>
<dbReference type="SUPFAM" id="SSF56112">
    <property type="entry name" value="Protein kinase-like (PK-like)"/>
    <property type="match status" value="1"/>
</dbReference>
<dbReference type="SUPFAM" id="SSF56436">
    <property type="entry name" value="C-type lectin-like"/>
    <property type="match status" value="1"/>
</dbReference>
<dbReference type="OrthoDB" id="174270at2"/>
<sequence>MTTNPRLEIHIPDHEVLRKIGGGAYGEVWLARGVTGAWRAVKVVWREDFDDERGFEREFDGILQYEPLSRDHPGLVNILHVGRSKEGQEIFYYYVMELGDDYHTGVEINAVEYEARTLRSDLVTADGTPLDLDFCLDVALRLANALSYLHQRGLAHRDVKPSNVIFVGGKAKLADIGLVAPRDQRTFVGTEGFVPPEGPGSAQADLYSLGKVLYEMMTGKDRLQFPELPDELPSGDKRKVWLEMNRLICDICEPKQSKRTITTAEELSETVSRLQQGKKMRKKRAASLFKNTLILLVFGLLASAAFYWEAWSRIQPIFSYSSVTIPIVDIPDPVPDPDLSPKNEVCAIKVITSPPYAQVSENGVLLYEVTPTEFRNFEPGDVVTYRFELDGYGVLEKTYTVPDQEIFVVNEQLSVFRPPLEDDVWTGPLGVEYQPRDGFHISGFLRSSDFKQFLQDTGNKHAAKYIPFSESVDSIEIALLTEVQAVAYIVWLEAKARDEGLLEEGQMMDFVQVPDLAATDYTAVDRNKGVLPTRSVVKKIAYASILFNSNPEGARIYVDEEFIGTTPFQLEQLRPKKMQIELRVDGYQKHKYTIDLADNEAFILNAILKKNNGVIFGAKWKNSLGLTMVPIRDGLMASEFETRVKDYNLFMQETKHRRFRSPGFRQEPNHPVVGVNRADAIDFCKWLTARERASATISESHRYKIPSDLEWSELAGFEEAPEQSPSERDHRAQNDPRLSNLYFWGADFPPSNLVANLADETAAKAVGVSMDRTVEGYNDGFEKTSPVGSFPASANGLYDLCGNVYEWVDTDYEEGTELAVVRGGSWATFTKNHLRVWSRFQMSKSFRDNQFGFRIILVDESQKSE</sequence>
<feature type="binding site" evidence="5">
    <location>
        <position position="42"/>
    </location>
    <ligand>
        <name>ATP</name>
        <dbReference type="ChEBI" id="CHEBI:30616"/>
    </ligand>
</feature>
<dbReference type="InterPro" id="IPR008271">
    <property type="entry name" value="Ser/Thr_kinase_AS"/>
</dbReference>
<organism evidence="8 9">
    <name type="scientific">Rubritalea profundi</name>
    <dbReference type="NCBI Taxonomy" id="1658618"/>
    <lineage>
        <taxon>Bacteria</taxon>
        <taxon>Pseudomonadati</taxon>
        <taxon>Verrucomicrobiota</taxon>
        <taxon>Verrucomicrobiia</taxon>
        <taxon>Verrucomicrobiales</taxon>
        <taxon>Rubritaleaceae</taxon>
        <taxon>Rubritalea</taxon>
    </lineage>
</organism>
<evidence type="ECO:0000313" key="9">
    <source>
        <dbReference type="Proteomes" id="UP000239907"/>
    </source>
</evidence>
<dbReference type="Gene3D" id="1.10.510.10">
    <property type="entry name" value="Transferase(Phosphotransferase) domain 1"/>
    <property type="match status" value="1"/>
</dbReference>
<evidence type="ECO:0000256" key="6">
    <source>
        <dbReference type="SAM" id="Phobius"/>
    </source>
</evidence>
<dbReference type="InterPro" id="IPR042095">
    <property type="entry name" value="SUMF_sf"/>
</dbReference>
<dbReference type="GO" id="GO:0004674">
    <property type="term" value="F:protein serine/threonine kinase activity"/>
    <property type="evidence" value="ECO:0007669"/>
    <property type="project" value="TreeGrafter"/>
</dbReference>
<dbReference type="InterPro" id="IPR013229">
    <property type="entry name" value="PEGA"/>
</dbReference>
<dbReference type="InterPro" id="IPR005532">
    <property type="entry name" value="SUMF_dom"/>
</dbReference>
<dbReference type="Pfam" id="PF08308">
    <property type="entry name" value="PEGA"/>
    <property type="match status" value="1"/>
</dbReference>
<keyword evidence="6" id="KW-1133">Transmembrane helix</keyword>
<dbReference type="InterPro" id="IPR016187">
    <property type="entry name" value="CTDL_fold"/>
</dbReference>
<reference evidence="8 9" key="1">
    <citation type="submission" date="2016-12" db="EMBL/GenBank/DDBJ databases">
        <title>Study of bacterial adaptation to deep sea.</title>
        <authorList>
            <person name="Song J."/>
            <person name="Yoshizawa S."/>
            <person name="Kogure K."/>
        </authorList>
    </citation>
    <scope>NUCLEOTIDE SEQUENCE [LARGE SCALE GENOMIC DNA]</scope>
    <source>
        <strain evidence="8 9">SAORIC-165</strain>
    </source>
</reference>
<comment type="caution">
    <text evidence="8">The sequence shown here is derived from an EMBL/GenBank/DDBJ whole genome shotgun (WGS) entry which is preliminary data.</text>
</comment>
<keyword evidence="3" id="KW-0418">Kinase</keyword>
<dbReference type="PROSITE" id="PS00107">
    <property type="entry name" value="PROTEIN_KINASE_ATP"/>
    <property type="match status" value="1"/>
</dbReference>
<evidence type="ECO:0000256" key="4">
    <source>
        <dbReference type="ARBA" id="ARBA00022840"/>
    </source>
</evidence>
<proteinExistence type="predicted"/>
<dbReference type="Gene3D" id="3.90.1580.10">
    <property type="entry name" value="paralog of FGE (formylglycine-generating enzyme)"/>
    <property type="match status" value="1"/>
</dbReference>